<evidence type="ECO:0000256" key="10">
    <source>
        <dbReference type="ARBA" id="ARBA00022898"/>
    </source>
</evidence>
<dbReference type="SUPFAM" id="SSF55021">
    <property type="entry name" value="ACT-like"/>
    <property type="match status" value="1"/>
</dbReference>
<dbReference type="InterPro" id="IPR005787">
    <property type="entry name" value="Thr_deHydtase_biosynth"/>
</dbReference>
<dbReference type="InterPro" id="IPR045865">
    <property type="entry name" value="ACT-like_dom_sf"/>
</dbReference>
<dbReference type="Gene3D" id="3.40.50.1100">
    <property type="match status" value="2"/>
</dbReference>
<dbReference type="GO" id="GO:0009097">
    <property type="term" value="P:isoleucine biosynthetic process"/>
    <property type="evidence" value="ECO:0007669"/>
    <property type="project" value="UniProtKB-UniPathway"/>
</dbReference>
<dbReference type="CDD" id="cd04906">
    <property type="entry name" value="ACT_ThrD-I_1"/>
    <property type="match status" value="1"/>
</dbReference>
<comment type="similarity">
    <text evidence="4">Belongs to the serine/threonine dehydratase family.</text>
</comment>
<evidence type="ECO:0000256" key="4">
    <source>
        <dbReference type="ARBA" id="ARBA00010869"/>
    </source>
</evidence>
<dbReference type="NCBIfam" id="TIGR01124">
    <property type="entry name" value="ilvA_2Cterm"/>
    <property type="match status" value="1"/>
</dbReference>
<sequence length="505" mass="56268">MLRIYRSYMHNIVKLADNTRVYDVVDVTPLSRAFQLSKRLDNNVYLKREDELAIHAFKLRGAYQKISSLTPDQAAKGVVASSAGNHAQGVALSAKKLGIESVIVMPLSTPKIKVNAVEQLGGKVILHGDVYDDAYHYAKQLEQDQDLVFIHPYDDIEVMSGQATVAKELLEQLSGIDKVFVPVGGGGLIAGMATYIKHYAPEIKVIGVEPQDSPTLYEALKHNERVILPEVGRFADGVAVKQIGEKTFEIARQVVDEVILVSNDEICAAIKDIYEDVRSIAEPAGALATAGIKKYVKTHSLKNENLISVVSGANVNFDRLRYIAERADIGEHVEAIIAVTIDERPGSFLRFCQMLENHSITEFNYRYGSDTQARIFVGVSLSSGLAEKKQLLETLSESFDVLDMSDNSIAKTHIRYMVGGRSSCDDEVLYRFEFPERPGALLNFLKKVGDKWNITLFHYRNHGADFGRVLIGLQASGVAELEKNFDELGYFYQNETDNKAYQYFL</sequence>
<evidence type="ECO:0000256" key="12">
    <source>
        <dbReference type="ARBA" id="ARBA00023304"/>
    </source>
</evidence>
<dbReference type="InterPro" id="IPR001926">
    <property type="entry name" value="TrpB-like_PALP"/>
</dbReference>
<accession>L8B100</accession>
<dbReference type="Gene3D" id="3.40.1020.10">
    <property type="entry name" value="Biosynthetic Threonine Deaminase, Domain 3"/>
    <property type="match status" value="1"/>
</dbReference>
<evidence type="ECO:0000256" key="13">
    <source>
        <dbReference type="ARBA" id="ARBA00031427"/>
    </source>
</evidence>
<evidence type="ECO:0000256" key="3">
    <source>
        <dbReference type="ARBA" id="ARBA00004810"/>
    </source>
</evidence>
<keyword evidence="8" id="KW-0412">Isoleucine biosynthesis</keyword>
<dbReference type="CDD" id="cd04907">
    <property type="entry name" value="ACT_ThrD-I_2"/>
    <property type="match status" value="1"/>
</dbReference>
<comment type="catalytic activity">
    <reaction evidence="1">
        <text>L-threonine = 2-oxobutanoate + NH4(+)</text>
        <dbReference type="Rhea" id="RHEA:22108"/>
        <dbReference type="ChEBI" id="CHEBI:16763"/>
        <dbReference type="ChEBI" id="CHEBI:28938"/>
        <dbReference type="ChEBI" id="CHEBI:57926"/>
        <dbReference type="EC" id="4.3.1.19"/>
    </reaction>
</comment>
<dbReference type="PANTHER" id="PTHR48078">
    <property type="entry name" value="THREONINE DEHYDRATASE, MITOCHONDRIAL-RELATED"/>
    <property type="match status" value="1"/>
</dbReference>
<keyword evidence="12" id="KW-0100">Branched-chain amino acid biosynthesis</keyword>
<dbReference type="GO" id="GO:0003941">
    <property type="term" value="F:L-serine ammonia-lyase activity"/>
    <property type="evidence" value="ECO:0007669"/>
    <property type="project" value="TreeGrafter"/>
</dbReference>
<comment type="pathway">
    <text evidence="3">Amino-acid biosynthesis; L-isoleucine biosynthesis; 2-oxobutanoate from L-threonine: step 1/1.</text>
</comment>
<feature type="domain" description="ACT-like" evidence="14">
    <location>
        <begin position="428"/>
        <end position="497"/>
    </location>
</feature>
<evidence type="ECO:0000259" key="14">
    <source>
        <dbReference type="PROSITE" id="PS51672"/>
    </source>
</evidence>
<feature type="domain" description="ACT-like" evidence="14">
    <location>
        <begin position="335"/>
        <end position="408"/>
    </location>
</feature>
<evidence type="ECO:0000256" key="11">
    <source>
        <dbReference type="ARBA" id="ARBA00023239"/>
    </source>
</evidence>
<evidence type="ECO:0000256" key="1">
    <source>
        <dbReference type="ARBA" id="ARBA00001274"/>
    </source>
</evidence>
<dbReference type="Pfam" id="PF00585">
    <property type="entry name" value="Thr_dehydrat_C"/>
    <property type="match status" value="2"/>
</dbReference>
<evidence type="ECO:0000256" key="5">
    <source>
        <dbReference type="ARBA" id="ARBA00011881"/>
    </source>
</evidence>
<dbReference type="PROSITE" id="PS51672">
    <property type="entry name" value="ACT_LIKE"/>
    <property type="match status" value="2"/>
</dbReference>
<dbReference type="InterPro" id="IPR038110">
    <property type="entry name" value="TD_ACT-like_sf"/>
</dbReference>
<keyword evidence="10" id="KW-0663">Pyridoxal phosphate</keyword>
<dbReference type="CDD" id="cd01562">
    <property type="entry name" value="Thr-dehyd"/>
    <property type="match status" value="1"/>
</dbReference>
<evidence type="ECO:0000313" key="15">
    <source>
        <dbReference type="EMBL" id="BAM75632.1"/>
    </source>
</evidence>
<dbReference type="GO" id="GO:0006565">
    <property type="term" value="P:L-serine catabolic process"/>
    <property type="evidence" value="ECO:0007669"/>
    <property type="project" value="TreeGrafter"/>
</dbReference>
<evidence type="ECO:0000256" key="6">
    <source>
        <dbReference type="ARBA" id="ARBA00012096"/>
    </source>
</evidence>
<dbReference type="SUPFAM" id="SSF53686">
    <property type="entry name" value="Tryptophan synthase beta subunit-like PLP-dependent enzymes"/>
    <property type="match status" value="1"/>
</dbReference>
<dbReference type="InterPro" id="IPR050147">
    <property type="entry name" value="Ser/Thr_Dehydratase"/>
</dbReference>
<keyword evidence="7" id="KW-0028">Amino-acid biosynthesis</keyword>
<reference evidence="15" key="1">
    <citation type="submission" date="2007-12" db="EMBL/GenBank/DDBJ databases">
        <title>Phylogenetic prediction and protein expressional analysis in the genetic information detected from deep-sea hydrothermal vent in Suiyo seamount.</title>
        <authorList>
            <person name="Sasaki M."/>
            <person name="Tsujimura M."/>
            <person name="Zhang Z."/>
            <person name="Akutsu J."/>
            <person name="Tajima H."/>
            <person name="Kawarabayasi Y."/>
        </authorList>
    </citation>
    <scope>NUCLEOTIDE SEQUENCE</scope>
</reference>
<organism evidence="15">
    <name type="scientific">uncultured microorganism</name>
    <dbReference type="NCBI Taxonomy" id="358574"/>
    <lineage>
        <taxon>unclassified sequences</taxon>
        <taxon>environmental samples</taxon>
    </lineage>
</organism>
<keyword evidence="11" id="KW-0456">Lyase</keyword>
<name>L8B100_9ZZZZ</name>
<dbReference type="NCBIfam" id="NF006674">
    <property type="entry name" value="PRK09224.1"/>
    <property type="match status" value="1"/>
</dbReference>
<dbReference type="InterPro" id="IPR001721">
    <property type="entry name" value="TD_ACT-like"/>
</dbReference>
<dbReference type="UniPathway" id="UPA00047">
    <property type="reaction ID" value="UER00054"/>
</dbReference>
<dbReference type="EC" id="4.3.1.19" evidence="6"/>
<keyword evidence="9" id="KW-0677">Repeat</keyword>
<evidence type="ECO:0000256" key="9">
    <source>
        <dbReference type="ARBA" id="ARBA00022737"/>
    </source>
</evidence>
<dbReference type="FunFam" id="3.40.50.1100:FF:000005">
    <property type="entry name" value="Threonine dehydratase catabolic"/>
    <property type="match status" value="1"/>
</dbReference>
<dbReference type="InterPro" id="IPR036052">
    <property type="entry name" value="TrpB-like_PALP_sf"/>
</dbReference>
<evidence type="ECO:0000256" key="2">
    <source>
        <dbReference type="ARBA" id="ARBA00001933"/>
    </source>
</evidence>
<proteinExistence type="inferred from homology"/>
<evidence type="ECO:0000256" key="8">
    <source>
        <dbReference type="ARBA" id="ARBA00022624"/>
    </source>
</evidence>
<comment type="subunit">
    <text evidence="5">Homotetramer.</text>
</comment>
<dbReference type="Pfam" id="PF00291">
    <property type="entry name" value="PALP"/>
    <property type="match status" value="1"/>
</dbReference>
<dbReference type="EMBL" id="AB372127">
    <property type="protein sequence ID" value="BAM75632.1"/>
    <property type="molecule type" value="Genomic_DNA"/>
</dbReference>
<dbReference type="PANTHER" id="PTHR48078:SF11">
    <property type="entry name" value="THREONINE DEHYDRATASE, MITOCHONDRIAL"/>
    <property type="match status" value="1"/>
</dbReference>
<dbReference type="GO" id="GO:0006567">
    <property type="term" value="P:L-threonine catabolic process"/>
    <property type="evidence" value="ECO:0007669"/>
    <property type="project" value="TreeGrafter"/>
</dbReference>
<dbReference type="GO" id="GO:0004794">
    <property type="term" value="F:threonine deaminase activity"/>
    <property type="evidence" value="ECO:0007669"/>
    <property type="project" value="UniProtKB-EC"/>
</dbReference>
<comment type="cofactor">
    <cofactor evidence="2">
        <name>pyridoxal 5'-phosphate</name>
        <dbReference type="ChEBI" id="CHEBI:597326"/>
    </cofactor>
</comment>
<dbReference type="FunFam" id="3.40.1020.10:FF:000001">
    <property type="entry name" value="L-threonine dehydratase"/>
    <property type="match status" value="1"/>
</dbReference>
<evidence type="ECO:0000256" key="7">
    <source>
        <dbReference type="ARBA" id="ARBA00022605"/>
    </source>
</evidence>
<protein>
    <recommendedName>
        <fullName evidence="6">threonine ammonia-lyase</fullName>
        <ecNumber evidence="6">4.3.1.19</ecNumber>
    </recommendedName>
    <alternativeName>
        <fullName evidence="13">Threonine deaminase</fullName>
    </alternativeName>
</protein>
<dbReference type="AlphaFoldDB" id="L8B100"/>
<dbReference type="FunFam" id="3.40.50.1100:FF:000007">
    <property type="entry name" value="L-threonine dehydratase catabolic TdcB"/>
    <property type="match status" value="1"/>
</dbReference>